<proteinExistence type="predicted"/>
<comment type="caution">
    <text evidence="2">The sequence shown here is derived from an EMBL/GenBank/DDBJ whole genome shotgun (WGS) entry which is preliminary data.</text>
</comment>
<protein>
    <recommendedName>
        <fullName evidence="4">PilZ domain-containing protein</fullName>
    </recommendedName>
</protein>
<accession>A0A4Q2UA52</accession>
<reference evidence="2 3" key="2">
    <citation type="submission" date="2019-02" db="EMBL/GenBank/DDBJ databases">
        <title>'Lichenibacterium ramalinii' gen. nov. sp. nov., 'Lichenibacterium minor' gen. nov. sp. nov.</title>
        <authorList>
            <person name="Pankratov T."/>
        </authorList>
    </citation>
    <scope>NUCLEOTIDE SEQUENCE [LARGE SCALE GENOMIC DNA]</scope>
    <source>
        <strain evidence="2 3">RmlP026</strain>
    </source>
</reference>
<reference evidence="2 3" key="1">
    <citation type="submission" date="2018-12" db="EMBL/GenBank/DDBJ databases">
        <authorList>
            <person name="Grouzdev D.S."/>
            <person name="Krutkina M.S."/>
        </authorList>
    </citation>
    <scope>NUCLEOTIDE SEQUENCE [LARGE SCALE GENOMIC DNA]</scope>
    <source>
        <strain evidence="2 3">RmlP026</strain>
    </source>
</reference>
<keyword evidence="3" id="KW-1185">Reference proteome</keyword>
<sequence>MIGLGRVWKAVTGGKGDAAPTPPASTIPRDITAPRTVVSFEPASSLDDAEPSETRSAERFVPNKTATMLTTVGGKRFAARIINISRTGVAVEPEAAGFGSEDIALVGTRPVTPGRRIALGMVFLFKKPLDPKLCGPDLIL</sequence>
<organism evidence="2 3">
    <name type="scientific">Lichenibacterium minor</name>
    <dbReference type="NCBI Taxonomy" id="2316528"/>
    <lineage>
        <taxon>Bacteria</taxon>
        <taxon>Pseudomonadati</taxon>
        <taxon>Pseudomonadota</taxon>
        <taxon>Alphaproteobacteria</taxon>
        <taxon>Hyphomicrobiales</taxon>
        <taxon>Lichenihabitantaceae</taxon>
        <taxon>Lichenibacterium</taxon>
    </lineage>
</organism>
<dbReference type="OrthoDB" id="8459424at2"/>
<evidence type="ECO:0000313" key="3">
    <source>
        <dbReference type="Proteomes" id="UP000290759"/>
    </source>
</evidence>
<dbReference type="EMBL" id="QYBB01000002">
    <property type="protein sequence ID" value="RYC33402.1"/>
    <property type="molecule type" value="Genomic_DNA"/>
</dbReference>
<dbReference type="RefSeq" id="WP_129223258.1">
    <property type="nucleotide sequence ID" value="NZ_QYBB01000002.1"/>
</dbReference>
<gene>
    <name evidence="2" type="ORF">D3273_02705</name>
</gene>
<evidence type="ECO:0008006" key="4">
    <source>
        <dbReference type="Google" id="ProtNLM"/>
    </source>
</evidence>
<dbReference type="AlphaFoldDB" id="A0A4Q2UA52"/>
<evidence type="ECO:0000313" key="2">
    <source>
        <dbReference type="EMBL" id="RYC33402.1"/>
    </source>
</evidence>
<evidence type="ECO:0000256" key="1">
    <source>
        <dbReference type="SAM" id="MobiDB-lite"/>
    </source>
</evidence>
<feature type="region of interest" description="Disordered" evidence="1">
    <location>
        <begin position="12"/>
        <end position="34"/>
    </location>
</feature>
<name>A0A4Q2UA52_9HYPH</name>
<dbReference type="Proteomes" id="UP000290759">
    <property type="component" value="Unassembled WGS sequence"/>
</dbReference>